<dbReference type="AlphaFoldDB" id="A0A316M7Z4"/>
<keyword evidence="1" id="KW-1133">Transmembrane helix</keyword>
<dbReference type="Proteomes" id="UP000246114">
    <property type="component" value="Unassembled WGS sequence"/>
</dbReference>
<reference evidence="2 3" key="1">
    <citation type="submission" date="2018-03" db="EMBL/GenBank/DDBJ databases">
        <title>The uncultured portion of the human microbiome is neutrally assembled.</title>
        <authorList>
            <person name="Jeraldo P."/>
            <person name="Boardman L."/>
            <person name="White B.A."/>
            <person name="Nelson H."/>
            <person name="Goldenfeld N."/>
            <person name="Chia N."/>
        </authorList>
    </citation>
    <scope>NUCLEOTIDE SEQUENCE [LARGE SCALE GENOMIC DNA]</scope>
    <source>
        <strain evidence="2">CIM:MAG 903</strain>
    </source>
</reference>
<keyword evidence="1" id="KW-0472">Membrane</keyword>
<protein>
    <submittedName>
        <fullName evidence="2">Uncharacterized protein</fullName>
    </submittedName>
</protein>
<evidence type="ECO:0000256" key="1">
    <source>
        <dbReference type="SAM" id="Phobius"/>
    </source>
</evidence>
<name>A0A316M7Z4_9CLOT</name>
<feature type="transmembrane region" description="Helical" evidence="1">
    <location>
        <begin position="6"/>
        <end position="23"/>
    </location>
</feature>
<feature type="transmembrane region" description="Helical" evidence="1">
    <location>
        <begin position="52"/>
        <end position="70"/>
    </location>
</feature>
<organism evidence="2 3">
    <name type="scientific">Clostridium cadaveris</name>
    <dbReference type="NCBI Taxonomy" id="1529"/>
    <lineage>
        <taxon>Bacteria</taxon>
        <taxon>Bacillati</taxon>
        <taxon>Bacillota</taxon>
        <taxon>Clostridia</taxon>
        <taxon>Eubacteriales</taxon>
        <taxon>Clostridiaceae</taxon>
        <taxon>Clostridium</taxon>
    </lineage>
</organism>
<evidence type="ECO:0000313" key="2">
    <source>
        <dbReference type="EMBL" id="PWL52623.1"/>
    </source>
</evidence>
<proteinExistence type="predicted"/>
<comment type="caution">
    <text evidence="2">The sequence shown here is derived from an EMBL/GenBank/DDBJ whole genome shotgun (WGS) entry which is preliminary data.</text>
</comment>
<accession>A0A316M7Z4</accession>
<gene>
    <name evidence="2" type="ORF">DBY38_10185</name>
</gene>
<feature type="transmembrane region" description="Helical" evidence="1">
    <location>
        <begin position="82"/>
        <end position="103"/>
    </location>
</feature>
<sequence>MGDERMYAFIAVITIIAILLAVYKLKILLHQCVVNEKAEYLMTTYHENNEKLLSVISFILFLAIISIYMYKSYGNIQGQWNFILVDIILISFLTLYFTISIILNYKVRIAINDIGLSVRGKEVTWKMLSFIRRKGDKMIICYDVGVSYNPGRYKFVVANYDEEVYKLITDHIKE</sequence>
<keyword evidence="1" id="KW-0812">Transmembrane</keyword>
<evidence type="ECO:0000313" key="3">
    <source>
        <dbReference type="Proteomes" id="UP000246114"/>
    </source>
</evidence>
<dbReference type="EMBL" id="QAMZ01000046">
    <property type="protein sequence ID" value="PWL52623.1"/>
    <property type="molecule type" value="Genomic_DNA"/>
</dbReference>